<proteinExistence type="predicted"/>
<keyword evidence="2" id="KW-1185">Reference proteome</keyword>
<dbReference type="AlphaFoldDB" id="A0A2A9CU92"/>
<evidence type="ECO:0008006" key="3">
    <source>
        <dbReference type="Google" id="ProtNLM"/>
    </source>
</evidence>
<dbReference type="Proteomes" id="UP000226079">
    <property type="component" value="Unassembled WGS sequence"/>
</dbReference>
<gene>
    <name evidence="1" type="ORF">ATK74_1753</name>
</gene>
<evidence type="ECO:0000313" key="1">
    <source>
        <dbReference type="EMBL" id="PFG17190.1"/>
    </source>
</evidence>
<name>A0A2A9CU92_9ACTN</name>
<sequence length="131" mass="14159">MTILHLHGGVRALMPAGVTHHLGQAPDDAEAPWLVSSFERQETEISEASLPLSFTDALTVTIAALTEDQANFILDQVCESLIGTRVEVEGWQVGAIQPPSVRGPYAAGLKATDTDLKYQVIRATFPFTVSR</sequence>
<reference evidence="1 2" key="1">
    <citation type="submission" date="2017-10" db="EMBL/GenBank/DDBJ databases">
        <title>Sequencing the genomes of 1000 actinobacteria strains.</title>
        <authorList>
            <person name="Klenk H.-P."/>
        </authorList>
    </citation>
    <scope>NUCLEOTIDE SEQUENCE [LARGE SCALE GENOMIC DNA]</scope>
    <source>
        <strain evidence="1 2">DSM 15597</strain>
    </source>
</reference>
<dbReference type="EMBL" id="PDJC01000001">
    <property type="protein sequence ID" value="PFG17190.1"/>
    <property type="molecule type" value="Genomic_DNA"/>
</dbReference>
<evidence type="ECO:0000313" key="2">
    <source>
        <dbReference type="Proteomes" id="UP000226079"/>
    </source>
</evidence>
<comment type="caution">
    <text evidence="1">The sequence shown here is derived from an EMBL/GenBank/DDBJ whole genome shotgun (WGS) entry which is preliminary data.</text>
</comment>
<accession>A0A2A9CU92</accession>
<protein>
    <recommendedName>
        <fullName evidence="3">Tail terminator</fullName>
    </recommendedName>
</protein>
<organism evidence="1 2">
    <name type="scientific">Propionicimonas paludicola</name>
    <dbReference type="NCBI Taxonomy" id="185243"/>
    <lineage>
        <taxon>Bacteria</taxon>
        <taxon>Bacillati</taxon>
        <taxon>Actinomycetota</taxon>
        <taxon>Actinomycetes</taxon>
        <taxon>Propionibacteriales</taxon>
        <taxon>Nocardioidaceae</taxon>
        <taxon>Propionicimonas</taxon>
    </lineage>
</organism>